<feature type="compositionally biased region" description="Low complexity" evidence="2">
    <location>
        <begin position="1089"/>
        <end position="1105"/>
    </location>
</feature>
<feature type="compositionally biased region" description="Low complexity" evidence="2">
    <location>
        <begin position="977"/>
        <end position="1025"/>
    </location>
</feature>
<dbReference type="AlphaFoldDB" id="A0A1J4KUI8"/>
<feature type="compositionally biased region" description="Basic residues" evidence="2">
    <location>
        <begin position="1173"/>
        <end position="1187"/>
    </location>
</feature>
<dbReference type="OrthoDB" id="10656205at2759"/>
<feature type="compositionally biased region" description="Polar residues" evidence="2">
    <location>
        <begin position="846"/>
        <end position="864"/>
    </location>
</feature>
<evidence type="ECO:0000256" key="2">
    <source>
        <dbReference type="SAM" id="MobiDB-lite"/>
    </source>
</evidence>
<sequence length="1219" mass="140138">MNIRLEISSNLEIRMADLNEVLIKNLAEIDQKLITFENIKLFGALKMKSSKLAVLSDKCFAIFSKSGRRKKYCYWIQLTNFSWDTNSITLRFGRTSFHFSPNTMEGILKYIFDVLQRVLVSTELKSLFFSNAHAFVSWPNALSIISRIKQKIILSNTKIDENTLHKISTIFTFSKPRINLNKFPIHTIPIILDALPLSRTVRDFTICTTPELDAYSLLSKYMLEFNRTRRIEIKGPINSNFDAFIKNIESNINKKLFTLSFDSSVLEEPHLKSIMSLVKTSGVQGLEFHDAFSASSEEFFYTSFFPKDQILPLTILNLDRTPNVDVSRLIPQIPDVSLLSLENCNLDISSIIPKLSGLPKLRAVNLSGNKCVDLTNLPAQLPENLMYVDVNNVKWERGCIQKFMNYHLVRLSISQINTAADEWQSLFDFLPTCTNYLLTTFIWNGNKIHKNLFIYLEKNSSLQILSLNECFTYSSPETLTPLAVFLQNKSSHLKVFSLRGSSRNFLGYYIKNIINAVASSHTLDVLDITDQQGGHECLQQLYQNASKFKVIACDGSNPMTLDWILALFKMTSQFNTLLSYPEKDIGQLLSNWTKAQQEELLSKLARNPPIPKKQPSNIMFQPIVKSNYDQPCLVFKYYRDILEFPRTLRKTEIATCRNPQMLPDHNVNSFKQINAQTTNSQVYGDDTGDKTDLINKIKQQQQNQFQNLENQLDMEQKLQQQNLLHRQQIEQQKLLQQQKQQKLLLQQRQFEFEQRQKEERRQAEKARRREREERLRQKDFGENNLNMQTKLQSRKRNKSVVPQRSRKENEILNQYPDLSSEDLIPQPRFHRKSSKPHDSLLIDNSPPKSRNSRTPEASTPPNDQSKSRKRGSTDKHNQTPKNKPVIDKNNTKTITSNNTANVEDINGNNRKSQNRRKSGYKTKLAMKPAKEADYLSSSSTSSSSSQFTNLIATRKRNPQMASRNHFHSKLNNPPRQPSGRYRQPSQQPPSKQQRQSQQQNSRQQPQNSRLQQQQSPPQSPQQSTPPEKKIIKKRTKNILDVERDEIAARIASRKGTSPKARRRSNIKLEENSPIAAQATSSNNHPKISNNNRDNNVRNNIRNNNRTLLDPDSDSDDEVMVSVNSISSRSSVRRRGGQGIRPGGRISQPRRKNIPLVLSDSSSEIEENVPSFKRATRQKSPIKVKNRTQARDDAENIQNKANHTARIPQGRRAASARRKS</sequence>
<evidence type="ECO:0000313" key="4">
    <source>
        <dbReference type="Proteomes" id="UP000179807"/>
    </source>
</evidence>
<feature type="compositionally biased region" description="Polar residues" evidence="2">
    <location>
        <begin position="1077"/>
        <end position="1088"/>
    </location>
</feature>
<keyword evidence="4" id="KW-1185">Reference proteome</keyword>
<protein>
    <recommendedName>
        <fullName evidence="5">Leucine Rich Repeat family protein</fullName>
    </recommendedName>
</protein>
<feature type="compositionally biased region" description="Low complexity" evidence="2">
    <location>
        <begin position="1119"/>
        <end position="1129"/>
    </location>
</feature>
<comment type="caution">
    <text evidence="3">The sequence shown here is derived from an EMBL/GenBank/DDBJ whole genome shotgun (WGS) entry which is preliminary data.</text>
</comment>
<feature type="coiled-coil region" evidence="1">
    <location>
        <begin position="691"/>
        <end position="718"/>
    </location>
</feature>
<reference evidence="3" key="1">
    <citation type="submission" date="2016-10" db="EMBL/GenBank/DDBJ databases">
        <authorList>
            <person name="Benchimol M."/>
            <person name="Almeida L.G."/>
            <person name="Vasconcelos A.T."/>
            <person name="Perreira-Neves A."/>
            <person name="Rosa I.A."/>
            <person name="Tasca T."/>
            <person name="Bogo M.R."/>
            <person name="de Souza W."/>
        </authorList>
    </citation>
    <scope>NUCLEOTIDE SEQUENCE [LARGE SCALE GENOMIC DNA]</scope>
    <source>
        <strain evidence="3">K</strain>
    </source>
</reference>
<dbReference type="SUPFAM" id="SSF52047">
    <property type="entry name" value="RNI-like"/>
    <property type="match status" value="1"/>
</dbReference>
<evidence type="ECO:0000256" key="1">
    <source>
        <dbReference type="SAM" id="Coils"/>
    </source>
</evidence>
<dbReference type="GeneID" id="94833735"/>
<evidence type="ECO:0000313" key="3">
    <source>
        <dbReference type="EMBL" id="OHT13326.1"/>
    </source>
</evidence>
<evidence type="ECO:0008006" key="5">
    <source>
        <dbReference type="Google" id="ProtNLM"/>
    </source>
</evidence>
<feature type="region of interest" description="Disordered" evidence="2">
    <location>
        <begin position="1049"/>
        <end position="1219"/>
    </location>
</feature>
<feature type="compositionally biased region" description="Low complexity" evidence="2">
    <location>
        <begin position="936"/>
        <end position="945"/>
    </location>
</feature>
<feature type="compositionally biased region" description="Low complexity" evidence="2">
    <location>
        <begin position="891"/>
        <end position="901"/>
    </location>
</feature>
<name>A0A1J4KUI8_9EUKA</name>
<dbReference type="RefSeq" id="XP_068366462.1">
    <property type="nucleotide sequence ID" value="XM_068499031.1"/>
</dbReference>
<feature type="region of interest" description="Disordered" evidence="2">
    <location>
        <begin position="962"/>
        <end position="1036"/>
    </location>
</feature>
<organism evidence="3 4">
    <name type="scientific">Tritrichomonas foetus</name>
    <dbReference type="NCBI Taxonomy" id="1144522"/>
    <lineage>
        <taxon>Eukaryota</taxon>
        <taxon>Metamonada</taxon>
        <taxon>Parabasalia</taxon>
        <taxon>Tritrichomonadida</taxon>
        <taxon>Tritrichomonadidae</taxon>
        <taxon>Tritrichomonas</taxon>
    </lineage>
</organism>
<dbReference type="Gene3D" id="3.80.10.10">
    <property type="entry name" value="Ribonuclease Inhibitor"/>
    <property type="match status" value="1"/>
</dbReference>
<feature type="region of interest" description="Disordered" evidence="2">
    <location>
        <begin position="752"/>
        <end position="947"/>
    </location>
</feature>
<dbReference type="InterPro" id="IPR032675">
    <property type="entry name" value="LRR_dom_sf"/>
</dbReference>
<feature type="compositionally biased region" description="Basic and acidic residues" evidence="2">
    <location>
        <begin position="752"/>
        <end position="781"/>
    </location>
</feature>
<proteinExistence type="predicted"/>
<dbReference type="Proteomes" id="UP000179807">
    <property type="component" value="Unassembled WGS sequence"/>
</dbReference>
<keyword evidence="1" id="KW-0175">Coiled coil</keyword>
<gene>
    <name evidence="3" type="ORF">TRFO_16526</name>
</gene>
<dbReference type="VEuPathDB" id="TrichDB:TRFO_16526"/>
<dbReference type="EMBL" id="MLAK01000543">
    <property type="protein sequence ID" value="OHT13326.1"/>
    <property type="molecule type" value="Genomic_DNA"/>
</dbReference>
<accession>A0A1J4KUI8</accession>